<sequence>MIFLIRGAGKRVSSFFLMSSTQSRNQGPKSPPRRSAPRSGVRSLREAQRRTSNRRGKTGT</sequence>
<organism evidence="2">
    <name type="scientific">Arundo donax</name>
    <name type="common">Giant reed</name>
    <name type="synonym">Donax arundinaceus</name>
    <dbReference type="NCBI Taxonomy" id="35708"/>
    <lineage>
        <taxon>Eukaryota</taxon>
        <taxon>Viridiplantae</taxon>
        <taxon>Streptophyta</taxon>
        <taxon>Embryophyta</taxon>
        <taxon>Tracheophyta</taxon>
        <taxon>Spermatophyta</taxon>
        <taxon>Magnoliopsida</taxon>
        <taxon>Liliopsida</taxon>
        <taxon>Poales</taxon>
        <taxon>Poaceae</taxon>
        <taxon>PACMAD clade</taxon>
        <taxon>Arundinoideae</taxon>
        <taxon>Arundineae</taxon>
        <taxon>Arundo</taxon>
    </lineage>
</organism>
<feature type="compositionally biased region" description="Polar residues" evidence="1">
    <location>
        <begin position="17"/>
        <end position="27"/>
    </location>
</feature>
<proteinExistence type="predicted"/>
<reference evidence="2" key="1">
    <citation type="submission" date="2014-09" db="EMBL/GenBank/DDBJ databases">
        <authorList>
            <person name="Magalhaes I.L.F."/>
            <person name="Oliveira U."/>
            <person name="Santos F.R."/>
            <person name="Vidigal T.H.D.A."/>
            <person name="Brescovit A.D."/>
            <person name="Santos A.J."/>
        </authorList>
    </citation>
    <scope>NUCLEOTIDE SEQUENCE</scope>
    <source>
        <tissue evidence="2">Shoot tissue taken approximately 20 cm above the soil surface</tissue>
    </source>
</reference>
<reference evidence="2" key="2">
    <citation type="journal article" date="2015" name="Data Brief">
        <title>Shoot transcriptome of the giant reed, Arundo donax.</title>
        <authorList>
            <person name="Barrero R.A."/>
            <person name="Guerrero F.D."/>
            <person name="Moolhuijzen P."/>
            <person name="Goolsby J.A."/>
            <person name="Tidwell J."/>
            <person name="Bellgard S.E."/>
            <person name="Bellgard M.I."/>
        </authorList>
    </citation>
    <scope>NUCLEOTIDE SEQUENCE</scope>
    <source>
        <tissue evidence="2">Shoot tissue taken approximately 20 cm above the soil surface</tissue>
    </source>
</reference>
<accession>A0A0A9GXD3</accession>
<evidence type="ECO:0000313" key="2">
    <source>
        <dbReference type="EMBL" id="JAE29172.1"/>
    </source>
</evidence>
<dbReference type="AlphaFoldDB" id="A0A0A9GXD3"/>
<name>A0A0A9GXD3_ARUDO</name>
<feature type="region of interest" description="Disordered" evidence="1">
    <location>
        <begin position="17"/>
        <end position="60"/>
    </location>
</feature>
<feature type="compositionally biased region" description="Basic residues" evidence="1">
    <location>
        <begin position="51"/>
        <end position="60"/>
    </location>
</feature>
<evidence type="ECO:0000256" key="1">
    <source>
        <dbReference type="SAM" id="MobiDB-lite"/>
    </source>
</evidence>
<protein>
    <submittedName>
        <fullName evidence="2">Uncharacterized protein</fullName>
    </submittedName>
</protein>
<dbReference type="EMBL" id="GBRH01168724">
    <property type="protein sequence ID" value="JAE29172.1"/>
    <property type="molecule type" value="Transcribed_RNA"/>
</dbReference>